<dbReference type="PROSITE" id="PS00606">
    <property type="entry name" value="KS3_1"/>
    <property type="match status" value="1"/>
</dbReference>
<keyword evidence="3" id="KW-0808">Transferase</keyword>
<dbReference type="Gene3D" id="3.40.47.10">
    <property type="match status" value="1"/>
</dbReference>
<dbReference type="InterPro" id="IPR057326">
    <property type="entry name" value="KR_dom"/>
</dbReference>
<feature type="domain" description="PKS/mFAS DH" evidence="10">
    <location>
        <begin position="992"/>
        <end position="1288"/>
    </location>
</feature>
<dbReference type="Pfam" id="PF08242">
    <property type="entry name" value="Methyltransf_12"/>
    <property type="match status" value="1"/>
</dbReference>
<protein>
    <submittedName>
        <fullName evidence="11">Polyketide synthase modules and related proteins</fullName>
    </submittedName>
</protein>
<dbReference type="InterPro" id="IPR029063">
    <property type="entry name" value="SAM-dependent_MTases_sf"/>
</dbReference>
<dbReference type="InterPro" id="IPR001227">
    <property type="entry name" value="Ac_transferase_dom_sf"/>
</dbReference>
<dbReference type="SUPFAM" id="SSF51735">
    <property type="entry name" value="NAD(P)-binding Rossmann-fold domains"/>
    <property type="match status" value="3"/>
</dbReference>
<dbReference type="GO" id="GO:0004315">
    <property type="term" value="F:3-oxoacyl-[acyl-carrier-protein] synthase activity"/>
    <property type="evidence" value="ECO:0007669"/>
    <property type="project" value="InterPro"/>
</dbReference>
<dbReference type="GO" id="GO:0016491">
    <property type="term" value="F:oxidoreductase activity"/>
    <property type="evidence" value="ECO:0007669"/>
    <property type="project" value="InterPro"/>
</dbReference>
<dbReference type="InterPro" id="IPR009081">
    <property type="entry name" value="PP-bd_ACP"/>
</dbReference>
<evidence type="ECO:0000256" key="6">
    <source>
        <dbReference type="ARBA" id="ARBA00023315"/>
    </source>
</evidence>
<organism evidence="11">
    <name type="scientific">hydrothermal vent metagenome</name>
    <dbReference type="NCBI Taxonomy" id="652676"/>
    <lineage>
        <taxon>unclassified sequences</taxon>
        <taxon>metagenomes</taxon>
        <taxon>ecological metagenomes</taxon>
    </lineage>
</organism>
<name>A0A3B0YXV3_9ZZZZ</name>
<dbReference type="SUPFAM" id="SSF53335">
    <property type="entry name" value="S-adenosyl-L-methionine-dependent methyltransferases"/>
    <property type="match status" value="1"/>
</dbReference>
<dbReference type="PANTHER" id="PTHR43775">
    <property type="entry name" value="FATTY ACID SYNTHASE"/>
    <property type="match status" value="1"/>
</dbReference>
<evidence type="ECO:0000256" key="1">
    <source>
        <dbReference type="ARBA" id="ARBA00022450"/>
    </source>
</evidence>
<dbReference type="InterPro" id="IPR050091">
    <property type="entry name" value="PKS_NRPS_Biosynth_Enz"/>
</dbReference>
<dbReference type="SMART" id="SM00829">
    <property type="entry name" value="PKS_ER"/>
    <property type="match status" value="1"/>
</dbReference>
<evidence type="ECO:0000259" key="9">
    <source>
        <dbReference type="PROSITE" id="PS52004"/>
    </source>
</evidence>
<dbReference type="CDD" id="cd00833">
    <property type="entry name" value="PKS"/>
    <property type="match status" value="1"/>
</dbReference>
<dbReference type="SMART" id="SM00827">
    <property type="entry name" value="PKS_AT"/>
    <property type="match status" value="1"/>
</dbReference>
<gene>
    <name evidence="11" type="ORF">MNBD_GAMMA12-2518</name>
</gene>
<dbReference type="Pfam" id="PF00550">
    <property type="entry name" value="PP-binding"/>
    <property type="match status" value="1"/>
</dbReference>
<dbReference type="SUPFAM" id="SSF55048">
    <property type="entry name" value="Probable ACP-binding domain of malonyl-CoA ACP transacylase"/>
    <property type="match status" value="1"/>
</dbReference>
<dbReference type="InterPro" id="IPR016039">
    <property type="entry name" value="Thiolase-like"/>
</dbReference>
<dbReference type="InterPro" id="IPR036736">
    <property type="entry name" value="ACP-like_sf"/>
</dbReference>
<dbReference type="SUPFAM" id="SSF50129">
    <property type="entry name" value="GroES-like"/>
    <property type="match status" value="1"/>
</dbReference>
<dbReference type="InterPro" id="IPR020843">
    <property type="entry name" value="ER"/>
</dbReference>
<dbReference type="Pfam" id="PF21089">
    <property type="entry name" value="PKS_DH_N"/>
    <property type="match status" value="1"/>
</dbReference>
<dbReference type="InterPro" id="IPR014030">
    <property type="entry name" value="Ketoacyl_synth_N"/>
</dbReference>
<dbReference type="PANTHER" id="PTHR43775:SF37">
    <property type="entry name" value="SI:DKEY-61P9.11"/>
    <property type="match status" value="1"/>
</dbReference>
<dbReference type="InterPro" id="IPR016035">
    <property type="entry name" value="Acyl_Trfase/lysoPLipase"/>
</dbReference>
<keyword evidence="6" id="KW-0012">Acyltransferase</keyword>
<dbReference type="Gene3D" id="3.40.50.150">
    <property type="entry name" value="Vaccinia Virus protein VP39"/>
    <property type="match status" value="1"/>
</dbReference>
<dbReference type="InterPro" id="IPR020806">
    <property type="entry name" value="PKS_PP-bd"/>
</dbReference>
<dbReference type="PROSITE" id="PS50075">
    <property type="entry name" value="CARRIER"/>
    <property type="match status" value="1"/>
</dbReference>
<evidence type="ECO:0000256" key="7">
    <source>
        <dbReference type="SAM" id="MobiDB-lite"/>
    </source>
</evidence>
<dbReference type="SMART" id="SM00826">
    <property type="entry name" value="PKS_DH"/>
    <property type="match status" value="1"/>
</dbReference>
<keyword evidence="5" id="KW-0511">Multifunctional enzyme</keyword>
<dbReference type="CDD" id="cd08955">
    <property type="entry name" value="KR_2_FAS_SDR_x"/>
    <property type="match status" value="1"/>
</dbReference>
<dbReference type="CDD" id="cd05195">
    <property type="entry name" value="enoyl_red"/>
    <property type="match status" value="1"/>
</dbReference>
<accession>A0A3B0YXV3</accession>
<dbReference type="Gene3D" id="3.10.129.110">
    <property type="entry name" value="Polyketide synthase dehydratase"/>
    <property type="match status" value="1"/>
</dbReference>
<dbReference type="InterPro" id="IPR013154">
    <property type="entry name" value="ADH-like_N"/>
</dbReference>
<dbReference type="PROSITE" id="PS52004">
    <property type="entry name" value="KS3_2"/>
    <property type="match status" value="1"/>
</dbReference>
<dbReference type="InterPro" id="IPR011032">
    <property type="entry name" value="GroES-like_sf"/>
</dbReference>
<keyword evidence="2" id="KW-0597">Phosphoprotein</keyword>
<dbReference type="InterPro" id="IPR020841">
    <property type="entry name" value="PKS_Beta-ketoAc_synthase_dom"/>
</dbReference>
<evidence type="ECO:0000256" key="3">
    <source>
        <dbReference type="ARBA" id="ARBA00022679"/>
    </source>
</evidence>
<dbReference type="SMART" id="SM00823">
    <property type="entry name" value="PKS_PP"/>
    <property type="match status" value="1"/>
</dbReference>
<dbReference type="Gene3D" id="1.10.1200.10">
    <property type="entry name" value="ACP-like"/>
    <property type="match status" value="1"/>
</dbReference>
<dbReference type="InterPro" id="IPR014043">
    <property type="entry name" value="Acyl_transferase_dom"/>
</dbReference>
<dbReference type="InterPro" id="IPR049551">
    <property type="entry name" value="PKS_DH_C"/>
</dbReference>
<dbReference type="InterPro" id="IPR006162">
    <property type="entry name" value="Ppantetheine_attach_site"/>
</dbReference>
<evidence type="ECO:0000256" key="2">
    <source>
        <dbReference type="ARBA" id="ARBA00022553"/>
    </source>
</evidence>
<dbReference type="Pfam" id="PF13602">
    <property type="entry name" value="ADH_zinc_N_2"/>
    <property type="match status" value="1"/>
</dbReference>
<dbReference type="InterPro" id="IPR016036">
    <property type="entry name" value="Malonyl_transacylase_ACP-bd"/>
</dbReference>
<feature type="domain" description="Carrier" evidence="8">
    <location>
        <begin position="2585"/>
        <end position="2660"/>
    </location>
</feature>
<proteinExistence type="predicted"/>
<dbReference type="Pfam" id="PF16197">
    <property type="entry name" value="KAsynt_C_assoc"/>
    <property type="match status" value="1"/>
</dbReference>
<dbReference type="GO" id="GO:0006633">
    <property type="term" value="P:fatty acid biosynthetic process"/>
    <property type="evidence" value="ECO:0007669"/>
    <property type="project" value="InterPro"/>
</dbReference>
<dbReference type="SUPFAM" id="SSF52151">
    <property type="entry name" value="FabD/lysophospholipase-like"/>
    <property type="match status" value="1"/>
</dbReference>
<dbReference type="PROSITE" id="PS52019">
    <property type="entry name" value="PKS_MFAS_DH"/>
    <property type="match status" value="1"/>
</dbReference>
<dbReference type="Gene3D" id="3.40.366.10">
    <property type="entry name" value="Malonyl-Coenzyme A Acyl Carrier Protein, domain 2"/>
    <property type="match status" value="1"/>
</dbReference>
<feature type="domain" description="Ketosynthase family 3 (KS3)" evidence="9">
    <location>
        <begin position="32"/>
        <end position="459"/>
    </location>
</feature>
<dbReference type="SUPFAM" id="SSF47336">
    <property type="entry name" value="ACP-like"/>
    <property type="match status" value="1"/>
</dbReference>
<dbReference type="InterPro" id="IPR020807">
    <property type="entry name" value="PKS_DH"/>
</dbReference>
<dbReference type="InterPro" id="IPR042104">
    <property type="entry name" value="PKS_dehydratase_sf"/>
</dbReference>
<evidence type="ECO:0000259" key="10">
    <source>
        <dbReference type="PROSITE" id="PS52019"/>
    </source>
</evidence>
<dbReference type="SMART" id="SM00825">
    <property type="entry name" value="PKS_KS"/>
    <property type="match status" value="1"/>
</dbReference>
<evidence type="ECO:0000313" key="11">
    <source>
        <dbReference type="EMBL" id="VAW80207.1"/>
    </source>
</evidence>
<dbReference type="Pfam" id="PF14765">
    <property type="entry name" value="PS-DH"/>
    <property type="match status" value="1"/>
</dbReference>
<dbReference type="PROSITE" id="PS00012">
    <property type="entry name" value="PHOSPHOPANTETHEINE"/>
    <property type="match status" value="1"/>
</dbReference>
<dbReference type="InterPro" id="IPR049900">
    <property type="entry name" value="PKS_mFAS_DH"/>
</dbReference>
<dbReference type="Pfam" id="PF00698">
    <property type="entry name" value="Acyl_transf_1"/>
    <property type="match status" value="1"/>
</dbReference>
<dbReference type="SUPFAM" id="SSF53901">
    <property type="entry name" value="Thiolase-like"/>
    <property type="match status" value="1"/>
</dbReference>
<dbReference type="EMBL" id="UOFL01000191">
    <property type="protein sequence ID" value="VAW80207.1"/>
    <property type="molecule type" value="Genomic_DNA"/>
</dbReference>
<feature type="region of interest" description="Disordered" evidence="7">
    <location>
        <begin position="1412"/>
        <end position="1432"/>
    </location>
</feature>
<evidence type="ECO:0000256" key="5">
    <source>
        <dbReference type="ARBA" id="ARBA00023268"/>
    </source>
</evidence>
<dbReference type="Gene3D" id="3.40.50.720">
    <property type="entry name" value="NAD(P)-binding Rossmann-like Domain"/>
    <property type="match status" value="3"/>
</dbReference>
<dbReference type="GO" id="GO:0008270">
    <property type="term" value="F:zinc ion binding"/>
    <property type="evidence" value="ECO:0007669"/>
    <property type="project" value="InterPro"/>
</dbReference>
<dbReference type="GO" id="GO:0031177">
    <property type="term" value="F:phosphopantetheine binding"/>
    <property type="evidence" value="ECO:0007669"/>
    <property type="project" value="InterPro"/>
</dbReference>
<dbReference type="GO" id="GO:0004312">
    <property type="term" value="F:fatty acid synthase activity"/>
    <property type="evidence" value="ECO:0007669"/>
    <property type="project" value="TreeGrafter"/>
</dbReference>
<sequence>MNELQDKLSRMSVTKLAYAAKKLESKQQVLQTEPIAIVGMACRLPGHINSVADYWQHLVNGVDGISEVPTSRWDNKEYYDPDATVPGKINTQFGGFIDDVDQFDSAFFGIAPIEAEYLDPQQRLLLELSWNALESANIIPEQLFNSKTGVFVGIAASDYGNLLLKNQEPEDITAYFGTGSALSIASGRLAYVLGLTGPCMSVDTACSSSLVSVHLACQSLRLRESDIALAAGVNLLLTPEPSINFSQANMLAADGHCKTFDDAADGYVRGEGCGVVVLKRLSDAISHKDNIVAVIRGSAVNQDGPSGGLTVPNGPSQKRMFNQVLASSGVDPAQIGYIEAHGTGTSLGDPIEIESLGDIFKQSHSKESPLYVGSAKTNIGHLEAAAGIAGLIKACLCLEQEAIAPHLHFNTPNTHVDWQRLPIKIPTELTPWKRSDQRRLAGVSSFGFSGTNAHIILEEAPAPETGTATIVERDYHLLCLTAKTEQALESQALNYRDYFLSLVESGNSSALGLINNNNNYHAGNISYTSHVGRSHFNHRLSVLGKDVSDWTVQLNDYLNAKKNKGQFNTQQSTNNSPHSDLAVISAEVENTTAKIGFLYTGQGSQYPDMCRHLYDSEAVFRDSLHASAELLKEQLPLPLIEVIYGKHQAVLNQTEYTQPALFAIEIALSTLWKSWGVEPDYVLGHSLGEYVAACVSGVMTIEEGLTLVATRGRLMQALPIQGGMLSVLGDDTTIKAVIAESVNHSHVEISAYNAPGNLVLSGQTAALEQVDKLLIKAGFKTRALNVGTGFHSALVEPMLNDFKQAVSKIELKKPVNGYISALSGMLADTDVTQTDYWTRHIREAVNFQAGVETLQQLGVTILIEIGPSPVLTTLAQQTLEQSLDNNQQQNQQQNQYSSQSSQASQSGADTHNNSAIRCLPSVRKNTNNHHTMFNTLAELYTTGVTINWQAIDQAYARRKVDLPTYAFQYERHWFQLPVQQSRHNNRRANNIHPILGAVVKVPAQLDKRFENTISIKLLPYLQDHQVFDEVIFPASGLLEIMVAALTQSDRSKSSVIHNVQIHKALRLSHTAKVDLHTVIVAEDDNEVIKIYSAELNGEETTDWVLHAQGTVKQSLPENQDPENHRLNNATPITLNTLRAEIVDPVSVADTYNNFRDKGIHYGPCFQPIHNLWSGDKGILGELVLPENLTRSLADYSMHPVLLDGCFQLLAALSLADNDNATYLPVGIDEIQQYKTLSSQLICHAQLQSPQEDTSTDIVADFSVMDLKGELLLSITGLKLKKVLKSSIVEKPLTDIKEYLFDCQWRKASLASSHLNPEYLLSPELIKAASAEIQTQLGSKQGVIDDEATRQIELLSTAYIINALIKAGWHYRAGEIVNLDDVIHQLGIDNSHRRLLRRLLEVLQEQGYLTAHPQKMGSDLQNKNGVGPRKNGVGPRELVSSELGFDSTTSNSSLTTALERESQPKPQTLNQWKVSKVFTNQPVSEHLSYLNSRAPWTAIMLKLLNRCGEGLQSVLSGQVDATELIFPGGNTEDASRLYQEAPAANAMNTVMQQSLLNLLKSAPQHRKVRILEIGAGTGGTTAGLLPYLKPDQVEYYFTDLTTLFTMQAEVKFKDFNFVHYGLLDIEKSPLEQGYQTNQFDVVIAANVIHATEDLDVAVKNINQVLATNGVLLLLEGIVKQTWLDLIFGLTDGWWRFTDTELRDYPLINPQQWQSLLANNEFEEIDCIQLASKSESDLSQQAVIIAQKSVSPANKEQDYWLVLSEPSSLRNELGHKLTTAGEVYQCIDLGTEPHYLDQLDLVLNQESTQCKGLLYFTDTSTSASTIKTTETNAQKLKETQSSEKIITAQDQSLQVLALIQQILNNQQPIPVWLISQQAQAVIAGDQVQGLMQSPLWGMGKVIALEHPELQCKRIDLDLDFYPALLSATGQDTDFGHHNSTEIDAELARTQATAQCLCDELLGKSVEDQIAYRAGNRYVARLAPYQRQQKIPPQGHWRVGLDERGSLDNIYFQSIQRRAPRADEVEIEIKAAGMNFRDVLNALGMTPGNPGLLGGECAGNVVAVGKDVTHLKTGDRVLGIAPGSFSQYVTVQANMIAKMASTLSYEQAASLPVVYLTTHYTLNYIGKLKAGQKILIHAASGGVGQAAIQLARKVGAEIYATASPGKWGVLDDLGVTHKMSSRSLDFVQEIESELGESGIDLVLNSLSGEYIEKSLSLIKDHGRFIEIGKRDVWSDEQMASQAPHVNYDLVDLVTVCEQDPALIQTMFGELMEWFESGELIAATPTQFPINQYDEAFRYMQQAKHTGKIVLQLPEQTEALTLKSNGSYLISGGLGGLGRLVAQWLIEQGAGHVILLSRRPADAQGQKFVDTFAGKVSVAVADVANLADLRSVIDTVEQQGELKGIIHAAGVLADGVIQQQNTANYAQVFGPKVQGTWNLHQSTLGKNLDFFVMFSSIAALMGSPGQSNHAAANSFMDTFATWRQAQSLPALSINWGVWSEVGAAALKEVDQQQHKGMDVISPDKGIEALDYIMKQCTQAQIAVFPVDLDLVDQAMFNAPFYAEMTAADNELQQGMLDMLTELPAAERQAALQDRVNQIAATVLGFKLDHKIDMTQGLFDLGMDSLTSIELRNRLQKECACSLSSTLLFEHSTLEELVIYLREEIIDLEFTLTEGMQANHSPQASSVEAVDRPMHELNPQETSLTETDLEDIDENQMAALLADKLSAIQEADTE</sequence>
<dbReference type="FunFam" id="3.40.47.10:FF:000019">
    <property type="entry name" value="Polyketide synthase type I"/>
    <property type="match status" value="1"/>
</dbReference>
<feature type="compositionally biased region" description="Low complexity" evidence="7">
    <location>
        <begin position="884"/>
        <end position="906"/>
    </location>
</feature>
<dbReference type="FunFam" id="3.40.50.720:FF:000209">
    <property type="entry name" value="Polyketide synthase Pks12"/>
    <property type="match status" value="1"/>
</dbReference>
<dbReference type="InterPro" id="IPR032821">
    <property type="entry name" value="PKS_assoc"/>
</dbReference>
<dbReference type="Gene3D" id="1.10.1240.100">
    <property type="match status" value="1"/>
</dbReference>
<dbReference type="InterPro" id="IPR013217">
    <property type="entry name" value="Methyltransf_12"/>
</dbReference>
<dbReference type="InterPro" id="IPR049552">
    <property type="entry name" value="PKS_DH_N"/>
</dbReference>
<reference evidence="11" key="1">
    <citation type="submission" date="2018-06" db="EMBL/GenBank/DDBJ databases">
        <authorList>
            <person name="Zhirakovskaya E."/>
        </authorList>
    </citation>
    <scope>NUCLEOTIDE SEQUENCE</scope>
</reference>
<evidence type="ECO:0000256" key="4">
    <source>
        <dbReference type="ARBA" id="ARBA00022857"/>
    </source>
</evidence>
<dbReference type="SMART" id="SM00822">
    <property type="entry name" value="PKS_KR"/>
    <property type="match status" value="1"/>
</dbReference>
<dbReference type="InterPro" id="IPR002364">
    <property type="entry name" value="Quin_OxRdtase/zeta-crystal_CS"/>
</dbReference>
<dbReference type="Gene3D" id="3.90.180.10">
    <property type="entry name" value="Medium-chain alcohol dehydrogenases, catalytic domain"/>
    <property type="match status" value="1"/>
</dbReference>
<keyword evidence="1" id="KW-0596">Phosphopantetheine</keyword>
<dbReference type="InterPro" id="IPR013968">
    <property type="entry name" value="PKS_KR"/>
</dbReference>
<dbReference type="InterPro" id="IPR018201">
    <property type="entry name" value="Ketoacyl_synth_AS"/>
</dbReference>
<evidence type="ECO:0000259" key="8">
    <source>
        <dbReference type="PROSITE" id="PS50075"/>
    </source>
</evidence>
<dbReference type="InterPro" id="IPR036291">
    <property type="entry name" value="NAD(P)-bd_dom_sf"/>
</dbReference>
<dbReference type="Gene3D" id="3.30.70.3290">
    <property type="match status" value="1"/>
</dbReference>
<dbReference type="Pfam" id="PF08240">
    <property type="entry name" value="ADH_N"/>
    <property type="match status" value="1"/>
</dbReference>
<keyword evidence="4" id="KW-0521">NADP</keyword>
<dbReference type="InterPro" id="IPR014031">
    <property type="entry name" value="Ketoacyl_synth_C"/>
</dbReference>
<dbReference type="Gene3D" id="3.30.70.250">
    <property type="entry name" value="Malonyl-CoA ACP transacylase, ACP-binding"/>
    <property type="match status" value="1"/>
</dbReference>
<feature type="region of interest" description="Disordered" evidence="7">
    <location>
        <begin position="884"/>
        <end position="913"/>
    </location>
</feature>
<dbReference type="Pfam" id="PF02801">
    <property type="entry name" value="Ketoacyl-synt_C"/>
    <property type="match status" value="1"/>
</dbReference>
<dbReference type="Pfam" id="PF00109">
    <property type="entry name" value="ketoacyl-synt"/>
    <property type="match status" value="1"/>
</dbReference>
<dbReference type="Pfam" id="PF08659">
    <property type="entry name" value="KR"/>
    <property type="match status" value="1"/>
</dbReference>
<dbReference type="PROSITE" id="PS01162">
    <property type="entry name" value="QOR_ZETA_CRYSTAL"/>
    <property type="match status" value="1"/>
</dbReference>